<name>A0A2T4HLK6_9SPHN</name>
<dbReference type="Gene3D" id="2.60.40.1180">
    <property type="entry name" value="Golgi alpha-mannosidase II"/>
    <property type="match status" value="1"/>
</dbReference>
<dbReference type="Pfam" id="PF06964">
    <property type="entry name" value="Alpha-L-AF_C"/>
    <property type="match status" value="1"/>
</dbReference>
<keyword evidence="7" id="KW-0326">Glycosidase</keyword>
<gene>
    <name evidence="10" type="ORF">CV103_20625</name>
</gene>
<dbReference type="Pfam" id="PF22848">
    <property type="entry name" value="ASD1_dom"/>
    <property type="match status" value="1"/>
</dbReference>
<evidence type="ECO:0000256" key="2">
    <source>
        <dbReference type="ARBA" id="ARBA00007186"/>
    </source>
</evidence>
<dbReference type="SMART" id="SM00813">
    <property type="entry name" value="Alpha-L-AF_C"/>
    <property type="match status" value="1"/>
</dbReference>
<comment type="similarity">
    <text evidence="2">Belongs to the glycosyl hydrolase 51 family.</text>
</comment>
<dbReference type="InterPro" id="IPR055235">
    <property type="entry name" value="ASD1_cat"/>
</dbReference>
<comment type="catalytic activity">
    <reaction evidence="1">
        <text>Hydrolysis of terminal non-reducing alpha-L-arabinofuranoside residues in alpha-L-arabinosides.</text>
        <dbReference type="EC" id="3.2.1.55"/>
    </reaction>
</comment>
<dbReference type="InterPro" id="IPR017853">
    <property type="entry name" value="GH"/>
</dbReference>
<dbReference type="Proteomes" id="UP000241206">
    <property type="component" value="Unassembled WGS sequence"/>
</dbReference>
<keyword evidence="8" id="KW-0732">Signal</keyword>
<evidence type="ECO:0000256" key="8">
    <source>
        <dbReference type="SAM" id="SignalP"/>
    </source>
</evidence>
<feature type="signal peptide" evidence="8">
    <location>
        <begin position="1"/>
        <end position="20"/>
    </location>
</feature>
<dbReference type="AlphaFoldDB" id="A0A2T4HLK6"/>
<feature type="chain" id="PRO_5015579880" description="non-reducing end alpha-L-arabinofuranosidase" evidence="8">
    <location>
        <begin position="21"/>
        <end position="522"/>
    </location>
</feature>
<dbReference type="RefSeq" id="WP_015458029.1">
    <property type="nucleotide sequence ID" value="NZ_PHHF01000081.1"/>
</dbReference>
<evidence type="ECO:0000256" key="1">
    <source>
        <dbReference type="ARBA" id="ARBA00001462"/>
    </source>
</evidence>
<reference evidence="10 11" key="1">
    <citation type="submission" date="2017-11" db="EMBL/GenBank/DDBJ databases">
        <title>Sphingomonas oleivorans sp. nov., isolated from oil-contaminated soil.</title>
        <authorList>
            <person name="Wang L."/>
            <person name="Chen L."/>
        </authorList>
    </citation>
    <scope>NUCLEOTIDE SEQUENCE [LARGE SCALE GENOMIC DNA]</scope>
    <source>
        <strain evidence="10 11">K101</strain>
    </source>
</reference>
<dbReference type="SUPFAM" id="SSF51445">
    <property type="entry name" value="(Trans)glycosidases"/>
    <property type="match status" value="1"/>
</dbReference>
<dbReference type="SUPFAM" id="SSF51011">
    <property type="entry name" value="Glycosyl hydrolase domain"/>
    <property type="match status" value="1"/>
</dbReference>
<sequence length="522" mass="56922">MIGTLRRAATALLLSATAIAAATAGHAEAVKPVTVTVAADKPGPVYDRRIFTQFAEHLGNGIYGGLWVGNDKSIPNTNGFRNDVVAALRNLSVPVIRWPGGCFADEYHWREGIGPKAKRPVKVNTHWGGVTEPNSVGTHEFFELLRQVGAEAYIAGNVGNGTPQEMAEWVEYMTAPAGSLADERARNGHKEPWKVPYFGVGNELWGCGGNMRPEYAADVTRRYATFIKAPAGTRIMKIAAGANVDDYNWTETMMRVAGSQLDALSLHYYVHPAGGWPPRAPAVDFDESGWADALAGALHMEDLIARHTAIMDKYDPQKRVWLAVDEWGAWYAQDPGTHPGFLRQQNTLRDALIASIHLDIFARHADRVKMTAIAQMVNVLQAMILTEGNKMVLTPTYHVFEMYKPYQDATVLPVSIDAPWYAKDKWTMPAVSGSAVRARDGKVHVGLSNLDPNQPHTVTVKFDGLAAQGVSGRILTAPAINSHNSFDAPDVVRPAAFTGARIEGRVLTVDLPAKSVVMLDLQ</sequence>
<dbReference type="InterPro" id="IPR013780">
    <property type="entry name" value="Glyco_hydro_b"/>
</dbReference>
<keyword evidence="6" id="KW-0119">Carbohydrate metabolism</keyword>
<evidence type="ECO:0000313" key="11">
    <source>
        <dbReference type="Proteomes" id="UP000241206"/>
    </source>
</evidence>
<dbReference type="EMBL" id="PHHF01000081">
    <property type="protein sequence ID" value="PTD16691.1"/>
    <property type="molecule type" value="Genomic_DNA"/>
</dbReference>
<keyword evidence="5" id="KW-0378">Hydrolase</keyword>
<dbReference type="GO" id="GO:0000272">
    <property type="term" value="P:polysaccharide catabolic process"/>
    <property type="evidence" value="ECO:0007669"/>
    <property type="project" value="TreeGrafter"/>
</dbReference>
<evidence type="ECO:0000256" key="7">
    <source>
        <dbReference type="ARBA" id="ARBA00023295"/>
    </source>
</evidence>
<comment type="subunit">
    <text evidence="3">Homohexamer; trimer of dimers.</text>
</comment>
<proteinExistence type="inferred from homology"/>
<dbReference type="InterPro" id="IPR010720">
    <property type="entry name" value="Alpha-L-AF_C"/>
</dbReference>
<dbReference type="PANTHER" id="PTHR43576:SF2">
    <property type="entry name" value="INTRACELLULAR EXO-ALPHA-L-ARABINOFURANOSIDASE 2"/>
    <property type="match status" value="1"/>
</dbReference>
<evidence type="ECO:0000256" key="4">
    <source>
        <dbReference type="ARBA" id="ARBA00012670"/>
    </source>
</evidence>
<dbReference type="Gene3D" id="3.20.20.80">
    <property type="entry name" value="Glycosidases"/>
    <property type="match status" value="1"/>
</dbReference>
<organism evidence="10 11">
    <name type="scientific">Edaphosphingomonas fennica</name>
    <dbReference type="NCBI Taxonomy" id="114404"/>
    <lineage>
        <taxon>Bacteria</taxon>
        <taxon>Pseudomonadati</taxon>
        <taxon>Pseudomonadota</taxon>
        <taxon>Alphaproteobacteria</taxon>
        <taxon>Sphingomonadales</taxon>
        <taxon>Rhizorhabdaceae</taxon>
        <taxon>Edaphosphingomonas</taxon>
    </lineage>
</organism>
<evidence type="ECO:0000256" key="5">
    <source>
        <dbReference type="ARBA" id="ARBA00022801"/>
    </source>
</evidence>
<evidence type="ECO:0000256" key="6">
    <source>
        <dbReference type="ARBA" id="ARBA00023277"/>
    </source>
</evidence>
<feature type="domain" description="Alpha-L-arabinofuranosidase C-terminal" evidence="9">
    <location>
        <begin position="325"/>
        <end position="515"/>
    </location>
</feature>
<dbReference type="PANTHER" id="PTHR43576">
    <property type="entry name" value="ALPHA-L-ARABINOFURANOSIDASE C-RELATED"/>
    <property type="match status" value="1"/>
</dbReference>
<dbReference type="GO" id="GO:0046373">
    <property type="term" value="P:L-arabinose metabolic process"/>
    <property type="evidence" value="ECO:0007669"/>
    <property type="project" value="InterPro"/>
</dbReference>
<evidence type="ECO:0000256" key="3">
    <source>
        <dbReference type="ARBA" id="ARBA00011165"/>
    </source>
</evidence>
<comment type="caution">
    <text evidence="10">The sequence shown here is derived from an EMBL/GenBank/DDBJ whole genome shotgun (WGS) entry which is preliminary data.</text>
</comment>
<accession>A0A2T4HLK6</accession>
<dbReference type="GO" id="GO:0046556">
    <property type="term" value="F:alpha-L-arabinofuranosidase activity"/>
    <property type="evidence" value="ECO:0007669"/>
    <property type="project" value="UniProtKB-EC"/>
</dbReference>
<protein>
    <recommendedName>
        <fullName evidence="4">non-reducing end alpha-L-arabinofuranosidase</fullName>
        <ecNumber evidence="4">3.2.1.55</ecNumber>
    </recommendedName>
</protein>
<keyword evidence="11" id="KW-1185">Reference proteome</keyword>
<evidence type="ECO:0000259" key="9">
    <source>
        <dbReference type="SMART" id="SM00813"/>
    </source>
</evidence>
<dbReference type="EC" id="3.2.1.55" evidence="4"/>
<evidence type="ECO:0000313" key="10">
    <source>
        <dbReference type="EMBL" id="PTD16691.1"/>
    </source>
</evidence>